<feature type="region of interest" description="Disordered" evidence="1">
    <location>
        <begin position="28"/>
        <end position="59"/>
    </location>
</feature>
<sequence length="135" mass="15021">MVATEGDIHSSEVNSRIHDLHLQFVAKSGSTDSEKIKLLSDSKDSVTSQRTESRKNELDKVLGDNLPKVKVPDSNKIVAILREHDPLVLQKHLLTSTVQNQLVEENKSSKSFGVVQIGELKNICLWVAHECLHTS</sequence>
<gene>
    <name evidence="2" type="ORF">NQ315_000594</name>
</gene>
<dbReference type="Proteomes" id="UP001159042">
    <property type="component" value="Unassembled WGS sequence"/>
</dbReference>
<organism evidence="2 3">
    <name type="scientific">Exocentrus adspersus</name>
    <dbReference type="NCBI Taxonomy" id="1586481"/>
    <lineage>
        <taxon>Eukaryota</taxon>
        <taxon>Metazoa</taxon>
        <taxon>Ecdysozoa</taxon>
        <taxon>Arthropoda</taxon>
        <taxon>Hexapoda</taxon>
        <taxon>Insecta</taxon>
        <taxon>Pterygota</taxon>
        <taxon>Neoptera</taxon>
        <taxon>Endopterygota</taxon>
        <taxon>Coleoptera</taxon>
        <taxon>Polyphaga</taxon>
        <taxon>Cucujiformia</taxon>
        <taxon>Chrysomeloidea</taxon>
        <taxon>Cerambycidae</taxon>
        <taxon>Lamiinae</taxon>
        <taxon>Acanthocinini</taxon>
        <taxon>Exocentrus</taxon>
    </lineage>
</organism>
<comment type="caution">
    <text evidence="2">The sequence shown here is derived from an EMBL/GenBank/DDBJ whole genome shotgun (WGS) entry which is preliminary data.</text>
</comment>
<keyword evidence="3" id="KW-1185">Reference proteome</keyword>
<evidence type="ECO:0000256" key="1">
    <source>
        <dbReference type="SAM" id="MobiDB-lite"/>
    </source>
</evidence>
<name>A0AAV8VDB3_9CUCU</name>
<accession>A0AAV8VDB3</accession>
<dbReference type="EMBL" id="JANEYG010000148">
    <property type="protein sequence ID" value="KAJ8912088.1"/>
    <property type="molecule type" value="Genomic_DNA"/>
</dbReference>
<evidence type="ECO:0000313" key="3">
    <source>
        <dbReference type="Proteomes" id="UP001159042"/>
    </source>
</evidence>
<feature type="compositionally biased region" description="Basic and acidic residues" evidence="1">
    <location>
        <begin position="32"/>
        <end position="44"/>
    </location>
</feature>
<evidence type="ECO:0000313" key="2">
    <source>
        <dbReference type="EMBL" id="KAJ8912088.1"/>
    </source>
</evidence>
<protein>
    <submittedName>
        <fullName evidence="2">Uncharacterized protein</fullName>
    </submittedName>
</protein>
<proteinExistence type="predicted"/>
<reference evidence="2 3" key="1">
    <citation type="journal article" date="2023" name="Insect Mol. Biol.">
        <title>Genome sequencing provides insights into the evolution of gene families encoding plant cell wall-degrading enzymes in longhorned beetles.</title>
        <authorList>
            <person name="Shin N.R."/>
            <person name="Okamura Y."/>
            <person name="Kirsch R."/>
            <person name="Pauchet Y."/>
        </authorList>
    </citation>
    <scope>NUCLEOTIDE SEQUENCE [LARGE SCALE GENOMIC DNA]</scope>
    <source>
        <strain evidence="2">EAD_L_NR</strain>
    </source>
</reference>
<dbReference type="AlphaFoldDB" id="A0AAV8VDB3"/>